<name>A0AAV9PIN8_9PEZI</name>
<evidence type="ECO:0000256" key="1">
    <source>
        <dbReference type="SAM" id="MobiDB-lite"/>
    </source>
</evidence>
<accession>A0AAV9PIN8</accession>
<comment type="caution">
    <text evidence="2">The sequence shown here is derived from an EMBL/GenBank/DDBJ whole genome shotgun (WGS) entry which is preliminary data.</text>
</comment>
<sequence length="212" mass="23968">MAPSTRRNSVLAKKIATLQLRLAPLVPLPSGPPHPAFPKTLMAFHLLTEDELDSIAHYYHQSTPSIWSNHYPSNMNWDKEFLAKPPPPPPSPTSPQSGGVEKSRRHSRRLSQQEQAWIEDLMKTVEDLQNPIVQSQPEGSAAASNQYAGLTDKERIRIKRRKVGKFIGLVGMETPVEEIAGRIQASLDRAVERSREELRRNEEVMLRRRKAA</sequence>
<evidence type="ECO:0000313" key="2">
    <source>
        <dbReference type="EMBL" id="KAK5172167.1"/>
    </source>
</evidence>
<gene>
    <name evidence="2" type="ORF">LTR77_003805</name>
</gene>
<evidence type="ECO:0000313" key="3">
    <source>
        <dbReference type="Proteomes" id="UP001337655"/>
    </source>
</evidence>
<proteinExistence type="predicted"/>
<reference evidence="2 3" key="1">
    <citation type="submission" date="2023-08" db="EMBL/GenBank/DDBJ databases">
        <title>Black Yeasts Isolated from many extreme environments.</title>
        <authorList>
            <person name="Coleine C."/>
            <person name="Stajich J.E."/>
            <person name="Selbmann L."/>
        </authorList>
    </citation>
    <scope>NUCLEOTIDE SEQUENCE [LARGE SCALE GENOMIC DNA]</scope>
    <source>
        <strain evidence="2 3">CCFEE 5935</strain>
    </source>
</reference>
<dbReference type="GeneID" id="89925151"/>
<keyword evidence="3" id="KW-1185">Reference proteome</keyword>
<protein>
    <submittedName>
        <fullName evidence="2">Uncharacterized protein</fullName>
    </submittedName>
</protein>
<dbReference type="Proteomes" id="UP001337655">
    <property type="component" value="Unassembled WGS sequence"/>
</dbReference>
<organism evidence="2 3">
    <name type="scientific">Saxophila tyrrhenica</name>
    <dbReference type="NCBI Taxonomy" id="1690608"/>
    <lineage>
        <taxon>Eukaryota</taxon>
        <taxon>Fungi</taxon>
        <taxon>Dikarya</taxon>
        <taxon>Ascomycota</taxon>
        <taxon>Pezizomycotina</taxon>
        <taxon>Dothideomycetes</taxon>
        <taxon>Dothideomycetidae</taxon>
        <taxon>Mycosphaerellales</taxon>
        <taxon>Extremaceae</taxon>
        <taxon>Saxophila</taxon>
    </lineage>
</organism>
<feature type="compositionally biased region" description="Pro residues" evidence="1">
    <location>
        <begin position="84"/>
        <end position="93"/>
    </location>
</feature>
<dbReference type="RefSeq" id="XP_064661011.1">
    <property type="nucleotide sequence ID" value="XM_064801060.1"/>
</dbReference>
<feature type="region of interest" description="Disordered" evidence="1">
    <location>
        <begin position="78"/>
        <end position="112"/>
    </location>
</feature>
<dbReference type="EMBL" id="JAVRRT010000005">
    <property type="protein sequence ID" value="KAK5172167.1"/>
    <property type="molecule type" value="Genomic_DNA"/>
</dbReference>
<dbReference type="AlphaFoldDB" id="A0AAV9PIN8"/>